<dbReference type="SUPFAM" id="SSF52047">
    <property type="entry name" value="RNI-like"/>
    <property type="match status" value="1"/>
</dbReference>
<proteinExistence type="predicted"/>
<evidence type="ECO:0000313" key="3">
    <source>
        <dbReference type="Proteomes" id="UP000076532"/>
    </source>
</evidence>
<protein>
    <recommendedName>
        <fullName evidence="1">F-box domain-containing protein</fullName>
    </recommendedName>
</protein>
<dbReference type="Pfam" id="PF12937">
    <property type="entry name" value="F-box-like"/>
    <property type="match status" value="1"/>
</dbReference>
<evidence type="ECO:0000259" key="1">
    <source>
        <dbReference type="Pfam" id="PF12937"/>
    </source>
</evidence>
<sequence length="399" mass="44893">MTFPHHRLPVEMLSKVFHHACLDDGPVEIEASAMPLSLSQVSHSWRVLVLDTPELWSSLHIESASTSPSFIDKLKTWIGKSRNRPLTLDVFLQGDEDTRREVNVEILAVVFAELHRWQHVTLTSDTADPGSLLPFHTWCGNQAILLKSLELHTTFERHGEEGDCADLVVSALLSRALHLSKFVWDDFGMHRTEEWHALTLPFASLRELSLSCSMSAEELVMLVALCPQLEYAHLHADEDRHPRGQKSEVVRQATLRHLVVNQSPTAEDSLYRLLDLPMLVVLEVVGLATNLEDVLKFLERHSFLLELELNVDGLEALSSQELRRLGSALPSLPKLSLDINEEVEVPMREAGGVSQLLFDVLNERDAGGKFAFFPKVKEVFLLGIGYDREALEVIEEVEG</sequence>
<organism evidence="2 3">
    <name type="scientific">Athelia psychrophila</name>
    <dbReference type="NCBI Taxonomy" id="1759441"/>
    <lineage>
        <taxon>Eukaryota</taxon>
        <taxon>Fungi</taxon>
        <taxon>Dikarya</taxon>
        <taxon>Basidiomycota</taxon>
        <taxon>Agaricomycotina</taxon>
        <taxon>Agaricomycetes</taxon>
        <taxon>Agaricomycetidae</taxon>
        <taxon>Atheliales</taxon>
        <taxon>Atheliaceae</taxon>
        <taxon>Athelia</taxon>
    </lineage>
</organism>
<dbReference type="Proteomes" id="UP000076532">
    <property type="component" value="Unassembled WGS sequence"/>
</dbReference>
<keyword evidence="3" id="KW-1185">Reference proteome</keyword>
<dbReference type="Gene3D" id="3.80.10.10">
    <property type="entry name" value="Ribonuclease Inhibitor"/>
    <property type="match status" value="1"/>
</dbReference>
<dbReference type="AlphaFoldDB" id="A0A166JXX7"/>
<accession>A0A166JXX7</accession>
<dbReference type="InterPro" id="IPR032675">
    <property type="entry name" value="LRR_dom_sf"/>
</dbReference>
<name>A0A166JXX7_9AGAM</name>
<dbReference type="OrthoDB" id="2653019at2759"/>
<reference evidence="2 3" key="1">
    <citation type="journal article" date="2016" name="Mol. Biol. Evol.">
        <title>Comparative Genomics of Early-Diverging Mushroom-Forming Fungi Provides Insights into the Origins of Lignocellulose Decay Capabilities.</title>
        <authorList>
            <person name="Nagy L.G."/>
            <person name="Riley R."/>
            <person name="Tritt A."/>
            <person name="Adam C."/>
            <person name="Daum C."/>
            <person name="Floudas D."/>
            <person name="Sun H."/>
            <person name="Yadav J.S."/>
            <person name="Pangilinan J."/>
            <person name="Larsson K.H."/>
            <person name="Matsuura K."/>
            <person name="Barry K."/>
            <person name="Labutti K."/>
            <person name="Kuo R."/>
            <person name="Ohm R.A."/>
            <person name="Bhattacharya S.S."/>
            <person name="Shirouzu T."/>
            <person name="Yoshinaga Y."/>
            <person name="Martin F.M."/>
            <person name="Grigoriev I.V."/>
            <person name="Hibbett D.S."/>
        </authorList>
    </citation>
    <scope>NUCLEOTIDE SEQUENCE [LARGE SCALE GENOMIC DNA]</scope>
    <source>
        <strain evidence="2 3">CBS 109695</strain>
    </source>
</reference>
<dbReference type="EMBL" id="KV417548">
    <property type="protein sequence ID" value="KZP21328.1"/>
    <property type="molecule type" value="Genomic_DNA"/>
</dbReference>
<gene>
    <name evidence="2" type="ORF">FIBSPDRAFT_953823</name>
</gene>
<feature type="domain" description="F-box" evidence="1">
    <location>
        <begin position="7"/>
        <end position="61"/>
    </location>
</feature>
<evidence type="ECO:0000313" key="2">
    <source>
        <dbReference type="EMBL" id="KZP21328.1"/>
    </source>
</evidence>
<dbReference type="InterPro" id="IPR001810">
    <property type="entry name" value="F-box_dom"/>
</dbReference>